<dbReference type="InterPro" id="IPR003959">
    <property type="entry name" value="ATPase_AAA_core"/>
</dbReference>
<keyword evidence="4" id="KW-0547">Nucleotide-binding</keyword>
<dbReference type="FunFam" id="1.10.8.60:FF:000039">
    <property type="entry name" value="peroxisome biogenesis factor 6"/>
    <property type="match status" value="1"/>
</dbReference>
<dbReference type="PANTHER" id="PTHR23077:SF9">
    <property type="entry name" value="PEROXISOMAL ATPASE PEX6"/>
    <property type="match status" value="1"/>
</dbReference>
<comment type="caution">
    <text evidence="12">The sequence shown here is derived from an EMBL/GenBank/DDBJ whole genome shotgun (WGS) entry which is preliminary data.</text>
</comment>
<dbReference type="EMBL" id="JAHLUH010000008">
    <property type="protein sequence ID" value="KAG7726851.1"/>
    <property type="molecule type" value="Genomic_DNA"/>
</dbReference>
<dbReference type="Proteomes" id="UP000738402">
    <property type="component" value="Unassembled WGS sequence"/>
</dbReference>
<feature type="domain" description="AAA+ ATPase" evidence="11">
    <location>
        <begin position="846"/>
        <end position="987"/>
    </location>
</feature>
<keyword evidence="3" id="KW-0962">Peroxisome biogenesis</keyword>
<accession>A0AAN6D4L3</accession>
<dbReference type="InterPro" id="IPR027417">
    <property type="entry name" value="P-loop_NTPase"/>
</dbReference>
<dbReference type="FunFam" id="3.40.50.300:FF:000109">
    <property type="entry name" value="Peroxisomal biogenesis factor 6"/>
    <property type="match status" value="1"/>
</dbReference>
<dbReference type="Pfam" id="PF00004">
    <property type="entry name" value="AAA"/>
    <property type="match status" value="2"/>
</dbReference>
<keyword evidence="6" id="KW-0067">ATP-binding</keyword>
<keyword evidence="7" id="KW-0472">Membrane</keyword>
<dbReference type="Pfam" id="PF23315">
    <property type="entry name" value="PEX6_4th"/>
    <property type="match status" value="1"/>
</dbReference>
<dbReference type="AlphaFoldDB" id="A0AAN6D4L3"/>
<dbReference type="PROSITE" id="PS00674">
    <property type="entry name" value="AAA"/>
    <property type="match status" value="1"/>
</dbReference>
<reference evidence="12" key="1">
    <citation type="journal article" date="2021" name="G3 (Bethesda)">
        <title>Genomic diversity, chromosomal rearrangements, and interspecies hybridization in the ogataea polymorpha species complex.</title>
        <authorList>
            <person name="Hanson S.J."/>
            <person name="Cinneide E.O."/>
            <person name="Salzberg L.I."/>
            <person name="Wolfe K.H."/>
            <person name="McGowan J."/>
            <person name="Fitzpatrick D.A."/>
            <person name="Matlin K."/>
        </authorList>
    </citation>
    <scope>NUCLEOTIDE SEQUENCE</scope>
    <source>
        <strain evidence="12">83-405-1</strain>
    </source>
</reference>
<evidence type="ECO:0000256" key="5">
    <source>
        <dbReference type="ARBA" id="ARBA00022801"/>
    </source>
</evidence>
<dbReference type="GO" id="GO:0016887">
    <property type="term" value="F:ATP hydrolysis activity"/>
    <property type="evidence" value="ECO:0007669"/>
    <property type="project" value="InterPro"/>
</dbReference>
<evidence type="ECO:0000256" key="6">
    <source>
        <dbReference type="ARBA" id="ARBA00022840"/>
    </source>
</evidence>
<dbReference type="CDD" id="cd19527">
    <property type="entry name" value="RecA-like_PEX6_r2"/>
    <property type="match status" value="1"/>
</dbReference>
<comment type="similarity">
    <text evidence="2">Belongs to the AAA ATPase family.</text>
</comment>
<name>A0AAN6D4L3_9ASCO</name>
<comment type="catalytic activity">
    <reaction evidence="10">
        <text>ATP + H2O = ADP + phosphate + H(+)</text>
        <dbReference type="Rhea" id="RHEA:13065"/>
        <dbReference type="ChEBI" id="CHEBI:15377"/>
        <dbReference type="ChEBI" id="CHEBI:15378"/>
        <dbReference type="ChEBI" id="CHEBI:30616"/>
        <dbReference type="ChEBI" id="CHEBI:43474"/>
        <dbReference type="ChEBI" id="CHEBI:456216"/>
    </reaction>
    <physiologicalReaction direction="left-to-right" evidence="10">
        <dbReference type="Rhea" id="RHEA:13066"/>
    </physiologicalReaction>
</comment>
<proteinExistence type="inferred from homology"/>
<dbReference type="InterPro" id="IPR050168">
    <property type="entry name" value="AAA_ATPase_domain"/>
</dbReference>
<dbReference type="InterPro" id="IPR047533">
    <property type="entry name" value="RecA-like_PEX6_r2"/>
</dbReference>
<dbReference type="GO" id="GO:0005524">
    <property type="term" value="F:ATP binding"/>
    <property type="evidence" value="ECO:0007669"/>
    <property type="project" value="UniProtKB-KW"/>
</dbReference>
<dbReference type="Gene3D" id="1.10.8.60">
    <property type="match status" value="2"/>
</dbReference>
<sequence length="1136" mass="126135">MPGLVESPIEPYARPVRAKVQLALDSDGESEYVSLNSQVYKLIYGDSLDNKTRFVSLQLLGSPIFVESQLLKAELDSELPQDSIELHSPRISSNYGSDFTLENCIIVPVTKVLSLTSVIMGFPRDVYKLLEGVSKERLFELIGREKGSSAGHILIRKNDFLRTLHGEIIHCEPVDQGFLSLDTNLVILKQQEGLKSGINTKIHRSRPGASQISISTPTGFSASNLNLGDLAFDDTSIFSNLTLQPFELQVSFLKYSTLMECTHILGSSHEFDHEDDQLFACVCSSVLQRIGCFSGDLVQLQICDCGAGIVCACDKSAREMITIRVFSLADPNDFDPENIYLSPVFLNAIGNPRRVFVKRLCSQRQNGHLVWEKLENHVPLAKEVVIARVASPITLDRTMQHLFLSNLKSYFESKHRVIMKDQYIPVPIDTVLAKSLFSTYNASGDETQPTIIPQGIPNELAWFKITEGTAETNDGKSLVAGTQYIIDPLKTRMIQSGICPDKVPLSDGISYSQLRDYLELPRQFAYPCLKISNVITFPYANQLRKIVNVAFRIRDNSCERSRLQTTILLSSMTRCVGKATVVRRIATEIGANLLELDAYDFLNQSSVGKTIGTIKGKSDRVVETCCSVILFVRHIEALAKKPDPNQQQKDSMSLKLAELIDEYTSKGVIFIGSTNDTDAVSELIRSKFKFEINVNVPTDSERKLILTDLLDNLKAKDRTPVALRSDVSLDTLALQSAGLTANDLVSIVDNTIAIAIERLERLSEEQGVNWDQILSFNGGRIKLTPEDFQASINDARNKFSDMIGAPRIPDVKWEDVGGLDVIKEEILDTIEMPLKHPELFSRGMKKRSGILFYGPPGTGKTLLAKAIATNFALNFFSVKGPELLNMYIGESEANVRRVFQKARDAKPCVIFFDELDSVAPKRGNQGDSGGVMDRIVSQLLAELDGMSGAEGGDGVFVVGATNRPDLLDEALLRPGRFDKMLYLGIADTHEKQAKIIQALTRKFQLDHEVDLNKIAETCPFTYTGADFYALCSDAMLNAMTRTAGTVEKKINEYNRGRGVGDKISTRFWFDNIAKSEDTEVLVKAEDFAKARDELVPSVSAEELQHYLSVREKFEGGKTQEIVHEAPDDADIVISHD</sequence>
<dbReference type="SMART" id="SM00382">
    <property type="entry name" value="AAA"/>
    <property type="match status" value="1"/>
</dbReference>
<evidence type="ECO:0000256" key="10">
    <source>
        <dbReference type="ARBA" id="ARBA00048778"/>
    </source>
</evidence>
<dbReference type="PANTHER" id="PTHR23077">
    <property type="entry name" value="AAA-FAMILY ATPASE"/>
    <property type="match status" value="1"/>
</dbReference>
<evidence type="ECO:0000313" key="12">
    <source>
        <dbReference type="EMBL" id="KAG7726851.1"/>
    </source>
</evidence>
<comment type="subcellular location">
    <subcellularLocation>
        <location evidence="1">Membrane</location>
        <topology evidence="1">Peripheral membrane protein</topology>
    </subcellularLocation>
</comment>
<gene>
    <name evidence="12" type="ORF">KL933_003134</name>
</gene>
<dbReference type="InterPro" id="IPR003960">
    <property type="entry name" value="ATPase_AAA_CS"/>
</dbReference>
<evidence type="ECO:0000256" key="1">
    <source>
        <dbReference type="ARBA" id="ARBA00004170"/>
    </source>
</evidence>
<evidence type="ECO:0000256" key="2">
    <source>
        <dbReference type="ARBA" id="ARBA00006914"/>
    </source>
</evidence>
<evidence type="ECO:0000313" key="13">
    <source>
        <dbReference type="Proteomes" id="UP000738402"/>
    </source>
</evidence>
<evidence type="ECO:0000256" key="7">
    <source>
        <dbReference type="ARBA" id="ARBA00023136"/>
    </source>
</evidence>
<evidence type="ECO:0000256" key="9">
    <source>
        <dbReference type="ARBA" id="ARBA00034920"/>
    </source>
</evidence>
<dbReference type="SUPFAM" id="SSF52540">
    <property type="entry name" value="P-loop containing nucleoside triphosphate hydrolases"/>
    <property type="match status" value="2"/>
</dbReference>
<dbReference type="GO" id="GO:0005829">
    <property type="term" value="C:cytosol"/>
    <property type="evidence" value="ECO:0007669"/>
    <property type="project" value="TreeGrafter"/>
</dbReference>
<dbReference type="InterPro" id="IPR003593">
    <property type="entry name" value="AAA+_ATPase"/>
</dbReference>
<keyword evidence="5" id="KW-0378">Hydrolase</keyword>
<evidence type="ECO:0000256" key="8">
    <source>
        <dbReference type="ARBA" id="ARBA00034811"/>
    </source>
</evidence>
<evidence type="ECO:0000256" key="3">
    <source>
        <dbReference type="ARBA" id="ARBA00022593"/>
    </source>
</evidence>
<evidence type="ECO:0000256" key="4">
    <source>
        <dbReference type="ARBA" id="ARBA00022741"/>
    </source>
</evidence>
<dbReference type="GO" id="GO:0005778">
    <property type="term" value="C:peroxisomal membrane"/>
    <property type="evidence" value="ECO:0007669"/>
    <property type="project" value="TreeGrafter"/>
</dbReference>
<evidence type="ECO:0000259" key="11">
    <source>
        <dbReference type="SMART" id="SM00382"/>
    </source>
</evidence>
<dbReference type="InterPro" id="IPR056995">
    <property type="entry name" value="PEX6_4th_dom"/>
</dbReference>
<organism evidence="12 13">
    <name type="scientific">Ogataea haglerorum</name>
    <dbReference type="NCBI Taxonomy" id="1937702"/>
    <lineage>
        <taxon>Eukaryota</taxon>
        <taxon>Fungi</taxon>
        <taxon>Dikarya</taxon>
        <taxon>Ascomycota</taxon>
        <taxon>Saccharomycotina</taxon>
        <taxon>Pichiomycetes</taxon>
        <taxon>Pichiales</taxon>
        <taxon>Pichiaceae</taxon>
        <taxon>Ogataea</taxon>
    </lineage>
</organism>
<dbReference type="GO" id="GO:0016558">
    <property type="term" value="P:protein import into peroxisome matrix"/>
    <property type="evidence" value="ECO:0007669"/>
    <property type="project" value="TreeGrafter"/>
</dbReference>
<dbReference type="Gene3D" id="3.40.50.300">
    <property type="entry name" value="P-loop containing nucleotide triphosphate hydrolases"/>
    <property type="match status" value="2"/>
</dbReference>
<protein>
    <recommendedName>
        <fullName evidence="8">Peroxisomal ATPase PEX6</fullName>
    </recommendedName>
    <alternativeName>
        <fullName evidence="9">Peroxin-6</fullName>
    </alternativeName>
</protein>